<feature type="region of interest" description="Disordered" evidence="1">
    <location>
        <begin position="1"/>
        <end position="22"/>
    </location>
</feature>
<evidence type="ECO:0000256" key="1">
    <source>
        <dbReference type="SAM" id="MobiDB-lite"/>
    </source>
</evidence>
<protein>
    <submittedName>
        <fullName evidence="2">Uncharacterized protein</fullName>
    </submittedName>
</protein>
<gene>
    <name evidence="2" type="ORF">ESZ00_19920</name>
</gene>
<comment type="caution">
    <text evidence="2">The sequence shown here is derived from an EMBL/GenBank/DDBJ whole genome shotgun (WGS) entry which is preliminary data.</text>
</comment>
<dbReference type="AlphaFoldDB" id="A0A4Q1S7M7"/>
<proteinExistence type="predicted"/>
<keyword evidence="3" id="KW-1185">Reference proteome</keyword>
<reference evidence="2 3" key="1">
    <citation type="journal article" date="2016" name="Int. J. Syst. Evol. Microbiol.">
        <title>Acidipila dinghuensis sp. nov., an acidobacterium isolated from forest soil.</title>
        <authorList>
            <person name="Jiang Y.W."/>
            <person name="Wang J."/>
            <person name="Chen M.H."/>
            <person name="Lv Y.Y."/>
            <person name="Qiu L.H."/>
        </authorList>
    </citation>
    <scope>NUCLEOTIDE SEQUENCE [LARGE SCALE GENOMIC DNA]</scope>
    <source>
        <strain evidence="2 3">DHOF10</strain>
    </source>
</reference>
<dbReference type="EMBL" id="SDMK01000007">
    <property type="protein sequence ID" value="RXS92800.1"/>
    <property type="molecule type" value="Genomic_DNA"/>
</dbReference>
<dbReference type="RefSeq" id="WP_129210173.1">
    <property type="nucleotide sequence ID" value="NZ_BMGU01000006.1"/>
</dbReference>
<sequence length="110" mass="12240">MSAKNEPSKGFSHDMQAERVQPQPDHPIRAIELFAWLGVDELHSGEIGLKQVWAPGAKIPLVAVKRYTMEAPAIVDAMQRQAKVYGKKIRLCRFVFAEVVSETPAGEDKP</sequence>
<dbReference type="Proteomes" id="UP000290253">
    <property type="component" value="Unassembled WGS sequence"/>
</dbReference>
<evidence type="ECO:0000313" key="2">
    <source>
        <dbReference type="EMBL" id="RXS92800.1"/>
    </source>
</evidence>
<accession>A0A4Q1S7M7</accession>
<name>A0A4Q1S7M7_9BACT</name>
<evidence type="ECO:0000313" key="3">
    <source>
        <dbReference type="Proteomes" id="UP000290253"/>
    </source>
</evidence>
<organism evidence="2 3">
    <name type="scientific">Silvibacterium dinghuense</name>
    <dbReference type="NCBI Taxonomy" id="1560006"/>
    <lineage>
        <taxon>Bacteria</taxon>
        <taxon>Pseudomonadati</taxon>
        <taxon>Acidobacteriota</taxon>
        <taxon>Terriglobia</taxon>
        <taxon>Terriglobales</taxon>
        <taxon>Acidobacteriaceae</taxon>
        <taxon>Silvibacterium</taxon>
    </lineage>
</organism>